<feature type="binding site" evidence="8">
    <location>
        <position position="210"/>
    </location>
    <ligand>
        <name>Zn(2+)</name>
        <dbReference type="ChEBI" id="CHEBI:29105"/>
        <note>catalytic</note>
    </ligand>
</feature>
<dbReference type="Gene3D" id="3.90.132.10">
    <property type="entry name" value="Leishmanolysin , domain 2"/>
    <property type="match status" value="1"/>
</dbReference>
<dbReference type="GO" id="GO:0004222">
    <property type="term" value="F:metalloendopeptidase activity"/>
    <property type="evidence" value="ECO:0007669"/>
    <property type="project" value="InterPro"/>
</dbReference>
<evidence type="ECO:0000313" key="12">
    <source>
        <dbReference type="EMBL" id="EGR31787.1"/>
    </source>
</evidence>
<evidence type="ECO:0000256" key="3">
    <source>
        <dbReference type="ARBA" id="ARBA00022723"/>
    </source>
</evidence>
<dbReference type="Pfam" id="PF23106">
    <property type="entry name" value="EGF_Teneurin"/>
    <property type="match status" value="1"/>
</dbReference>
<dbReference type="SUPFAM" id="SSF55486">
    <property type="entry name" value="Metalloproteases ('zincins'), catalytic domain"/>
    <property type="match status" value="1"/>
</dbReference>
<name>G0QSM8_ICHMU</name>
<dbReference type="SMART" id="SM00261">
    <property type="entry name" value="FU"/>
    <property type="match status" value="2"/>
</dbReference>
<dbReference type="OrthoDB" id="238768at2759"/>
<dbReference type="STRING" id="857967.G0QSM8"/>
<evidence type="ECO:0000256" key="9">
    <source>
        <dbReference type="SAM" id="SignalP"/>
    </source>
</evidence>
<dbReference type="InterPro" id="IPR006212">
    <property type="entry name" value="Furin_repeat"/>
</dbReference>
<keyword evidence="9" id="KW-0732">Signal</keyword>
<evidence type="ECO:0000256" key="4">
    <source>
        <dbReference type="ARBA" id="ARBA00022801"/>
    </source>
</evidence>
<keyword evidence="4 12" id="KW-0378">Hydrolase</keyword>
<dbReference type="FunFam" id="3.90.132.10:FF:000001">
    <property type="entry name" value="leishmanolysin-like peptidase isoform X2"/>
    <property type="match status" value="1"/>
</dbReference>
<feature type="signal peptide" evidence="9">
    <location>
        <begin position="1"/>
        <end position="23"/>
    </location>
</feature>
<dbReference type="PANTHER" id="PTHR10942:SF0">
    <property type="entry name" value="LEISHMANOLYSIN-LIKE PEPTIDASE"/>
    <property type="match status" value="1"/>
</dbReference>
<dbReference type="GO" id="GO:0016020">
    <property type="term" value="C:membrane"/>
    <property type="evidence" value="ECO:0007669"/>
    <property type="project" value="InterPro"/>
</dbReference>
<dbReference type="EMBL" id="GL983817">
    <property type="protein sequence ID" value="EGR31787.1"/>
    <property type="molecule type" value="Genomic_DNA"/>
</dbReference>
<evidence type="ECO:0000256" key="8">
    <source>
        <dbReference type="PIRSR" id="PIRSR601577-2"/>
    </source>
</evidence>
<evidence type="ECO:0000256" key="7">
    <source>
        <dbReference type="PIRSR" id="PIRSR601577-1"/>
    </source>
</evidence>
<dbReference type="EC" id="3.4.24.36" evidence="12"/>
<evidence type="ECO:0000259" key="10">
    <source>
        <dbReference type="PROSITE" id="PS00022"/>
    </source>
</evidence>
<feature type="binding site" evidence="8">
    <location>
        <position position="214"/>
    </location>
    <ligand>
        <name>Zn(2+)</name>
        <dbReference type="ChEBI" id="CHEBI:29105"/>
        <note>catalytic</note>
    </ligand>
</feature>
<feature type="active site" evidence="7">
    <location>
        <position position="211"/>
    </location>
</feature>
<dbReference type="eggNOG" id="KOG3525">
    <property type="taxonomic scope" value="Eukaryota"/>
</dbReference>
<dbReference type="EC" id="3.4.21.69" evidence="12"/>
<reference evidence="12 13" key="1">
    <citation type="submission" date="2011-07" db="EMBL/GenBank/DDBJ databases">
        <authorList>
            <person name="Coyne R."/>
            <person name="Brami D."/>
            <person name="Johnson J."/>
            <person name="Hostetler J."/>
            <person name="Hannick L."/>
            <person name="Clark T."/>
            <person name="Cassidy-Hanley D."/>
            <person name="Inman J."/>
        </authorList>
    </citation>
    <scope>NUCLEOTIDE SEQUENCE [LARGE SCALE GENOMIC DNA]</scope>
    <source>
        <strain evidence="12 13">G5</strain>
    </source>
</reference>
<dbReference type="OMA" id="QSIMHET"/>
<evidence type="ECO:0000313" key="13">
    <source>
        <dbReference type="Proteomes" id="UP000008983"/>
    </source>
</evidence>
<organism evidence="12 13">
    <name type="scientific">Ichthyophthirius multifiliis</name>
    <name type="common">White spot disease agent</name>
    <name type="synonym">Ich</name>
    <dbReference type="NCBI Taxonomy" id="5932"/>
    <lineage>
        <taxon>Eukaryota</taxon>
        <taxon>Sar</taxon>
        <taxon>Alveolata</taxon>
        <taxon>Ciliophora</taxon>
        <taxon>Intramacronucleata</taxon>
        <taxon>Oligohymenophorea</taxon>
        <taxon>Hymenostomatida</taxon>
        <taxon>Ophryoglenina</taxon>
        <taxon>Ichthyophthirius</taxon>
    </lineage>
</organism>
<evidence type="ECO:0000256" key="1">
    <source>
        <dbReference type="ARBA" id="ARBA00005860"/>
    </source>
</evidence>
<dbReference type="CDD" id="cd00064">
    <property type="entry name" value="FU"/>
    <property type="match status" value="2"/>
</dbReference>
<sequence length="808" mass="92850">MKFLINLNNIFLIIALLSQAILGVYNNHICNHDTEFNFSEVNHQTEQARRILKEEVLQNPETKNLQIDLLQQPQPIRITMDYSLFNIVNDKITQYQKDQLKGLLQQVQDYLQKLLKVIPAQKTIVYNTIKCNNINIPKKYRRDGENNSDLVIWVSYYNGPLSFSLANAIHCLIDPNLKRVTYGMININLSKLDLDHTQSVFKSDFNNILHEFLHILGFSRGLYRYWINPLTQNFYDDEINNYVRTVSIRGKQTVIISTPNILATARKYFGCPTLQGMQLENDGDINSDSSHWEKTILFDELMTADSSDRKSLLSIFTIALLKDTGYYAEIDESMINNIQWGKNKGCDFVLRACQSDTYYHEFIKIEYTPEQCSSNNEGYGEIVENRFMDNCKKINNSVFCEDYSKKTIYDEYKLEYYGANSRCFQSTANVGQGVTYNKNVRCHRVICSPDFTQITIDFPNNKFQKLVCKKQDEGKKIQVIKGQPEFGYITCPDNLREFCSYTPECPKYCSRKGICINGQCKCHFGWTGFDCDSEQRWCNDFFLYDGFQKCVQQCPQDKFANPDKVCRESCPNGYYQDNENKICLQCDISCIKCSGPTMNDCLECGFLTYLEEGKCVKQCSNNFQLIDQKTCEKSVSQGCEQECEKCNSDAHEECTKCKEQFFLNLKTSKCVLANQCPEGTFANGDQCAKCPQQCQQCSSDLKTCLSQNRCEICDTKNGWEFDAGTRHCFNNQCEASQCLKCYANNKNQCLQYGTTNSDGDIIDNITEDGDSDTNNGISQTQKEINKNNGNINSYSCQALFLIITSLWL</sequence>
<keyword evidence="13" id="KW-1185">Reference proteome</keyword>
<dbReference type="SUPFAM" id="SSF57184">
    <property type="entry name" value="Growth factor receptor domain"/>
    <property type="match status" value="1"/>
</dbReference>
<dbReference type="eggNOG" id="KOG2556">
    <property type="taxonomic scope" value="Eukaryota"/>
</dbReference>
<dbReference type="RefSeq" id="XP_004035273.1">
    <property type="nucleotide sequence ID" value="XM_004035225.1"/>
</dbReference>
<dbReference type="PROSITE" id="PS00022">
    <property type="entry name" value="EGF_1"/>
    <property type="match status" value="1"/>
</dbReference>
<dbReference type="Gene3D" id="3.10.170.20">
    <property type="match status" value="1"/>
</dbReference>
<dbReference type="AlphaFoldDB" id="G0QSM8"/>
<evidence type="ECO:0000256" key="5">
    <source>
        <dbReference type="ARBA" id="ARBA00022833"/>
    </source>
</evidence>
<dbReference type="Gene3D" id="2.10.25.10">
    <property type="entry name" value="Laminin"/>
    <property type="match status" value="1"/>
</dbReference>
<dbReference type="GO" id="GO:0046872">
    <property type="term" value="F:metal ion binding"/>
    <property type="evidence" value="ECO:0007669"/>
    <property type="project" value="UniProtKB-KW"/>
</dbReference>
<dbReference type="InterPro" id="IPR009030">
    <property type="entry name" value="Growth_fac_rcpt_cys_sf"/>
</dbReference>
<feature type="chain" id="PRO_5003407893" evidence="9">
    <location>
        <begin position="24"/>
        <end position="808"/>
    </location>
</feature>
<feature type="domain" description="EGF-like" evidence="10 11">
    <location>
        <begin position="520"/>
        <end position="531"/>
    </location>
</feature>
<keyword evidence="2" id="KW-0645">Protease</keyword>
<protein>
    <submittedName>
        <fullName evidence="12">Leishmanolysin family protein, putative</fullName>
        <ecNumber evidence="12">3.4.21.69</ecNumber>
        <ecNumber evidence="12">3.4.21.75</ecNumber>
        <ecNumber evidence="12">3.4.24.36</ecNumber>
    </submittedName>
</protein>
<dbReference type="GO" id="GO:0004252">
    <property type="term" value="F:serine-type endopeptidase activity"/>
    <property type="evidence" value="ECO:0007669"/>
    <property type="project" value="UniProtKB-EC"/>
</dbReference>
<dbReference type="GO" id="GO:0007155">
    <property type="term" value="P:cell adhesion"/>
    <property type="evidence" value="ECO:0007669"/>
    <property type="project" value="InterPro"/>
</dbReference>
<dbReference type="InParanoid" id="G0QSM8"/>
<comment type="cofactor">
    <cofactor evidence="8">
        <name>Zn(2+)</name>
        <dbReference type="ChEBI" id="CHEBI:29105"/>
    </cofactor>
    <text evidence="8">Binds 1 zinc ion per subunit.</text>
</comment>
<dbReference type="Proteomes" id="UP000008983">
    <property type="component" value="Unassembled WGS sequence"/>
</dbReference>
<proteinExistence type="inferred from homology"/>
<dbReference type="EC" id="3.4.21.75" evidence="12"/>
<comment type="similarity">
    <text evidence="1">Belongs to the peptidase M8 family.</text>
</comment>
<evidence type="ECO:0000256" key="6">
    <source>
        <dbReference type="ARBA" id="ARBA00023049"/>
    </source>
</evidence>
<dbReference type="GO" id="GO:0006508">
    <property type="term" value="P:proteolysis"/>
    <property type="evidence" value="ECO:0007669"/>
    <property type="project" value="UniProtKB-KW"/>
</dbReference>
<dbReference type="GO" id="GO:0005737">
    <property type="term" value="C:cytoplasm"/>
    <property type="evidence" value="ECO:0007669"/>
    <property type="project" value="TreeGrafter"/>
</dbReference>
<dbReference type="Pfam" id="PF01457">
    <property type="entry name" value="Peptidase_M8"/>
    <property type="match status" value="1"/>
</dbReference>
<dbReference type="PROSITE" id="PS01186">
    <property type="entry name" value="EGF_2"/>
    <property type="match status" value="1"/>
</dbReference>
<dbReference type="PANTHER" id="PTHR10942">
    <property type="entry name" value="LEISHMANOLYSIN-LIKE PEPTIDASE"/>
    <property type="match status" value="1"/>
</dbReference>
<dbReference type="Gene3D" id="2.10.220.10">
    <property type="entry name" value="Hormone Receptor, Insulin-like Growth Factor Receptor 1, Chain A, domain 2"/>
    <property type="match status" value="1"/>
</dbReference>
<dbReference type="InterPro" id="IPR000742">
    <property type="entry name" value="EGF"/>
</dbReference>
<dbReference type="InterPro" id="IPR001577">
    <property type="entry name" value="Peptidase_M8"/>
</dbReference>
<accession>G0QSM8</accession>
<gene>
    <name evidence="12" type="ORF">IMG5_102260</name>
</gene>
<evidence type="ECO:0000259" key="11">
    <source>
        <dbReference type="PROSITE" id="PS01186"/>
    </source>
</evidence>
<keyword evidence="3 8" id="KW-0479">Metal-binding</keyword>
<feature type="binding site" evidence="8">
    <location>
        <position position="291"/>
    </location>
    <ligand>
        <name>Zn(2+)</name>
        <dbReference type="ChEBI" id="CHEBI:29105"/>
        <note>catalytic</note>
    </ligand>
</feature>
<keyword evidence="6 8" id="KW-0482">Metalloprotease</keyword>
<evidence type="ECO:0000256" key="2">
    <source>
        <dbReference type="ARBA" id="ARBA00022670"/>
    </source>
</evidence>
<dbReference type="GeneID" id="14907927"/>
<keyword evidence="5 8" id="KW-0862">Zinc</keyword>